<evidence type="ECO:0000313" key="3">
    <source>
        <dbReference type="Proteomes" id="UP001595528"/>
    </source>
</evidence>
<dbReference type="RefSeq" id="WP_379906535.1">
    <property type="nucleotide sequence ID" value="NZ_JBHRTR010000054.1"/>
</dbReference>
<dbReference type="InterPro" id="IPR011008">
    <property type="entry name" value="Dimeric_a/b-barrel"/>
</dbReference>
<comment type="caution">
    <text evidence="2">The sequence shown here is derived from an EMBL/GenBank/DDBJ whole genome shotgun (WGS) entry which is preliminary data.</text>
</comment>
<evidence type="ECO:0000259" key="1">
    <source>
        <dbReference type="Pfam" id="PF07110"/>
    </source>
</evidence>
<dbReference type="InterPro" id="IPR009799">
    <property type="entry name" value="EthD_dom"/>
</dbReference>
<dbReference type="EMBL" id="JBHRTR010000054">
    <property type="protein sequence ID" value="MFC3231068.1"/>
    <property type="molecule type" value="Genomic_DNA"/>
</dbReference>
<feature type="domain" description="EthD" evidence="1">
    <location>
        <begin position="18"/>
        <end position="89"/>
    </location>
</feature>
<dbReference type="NCBIfam" id="TIGR02118">
    <property type="entry name" value="EthD family reductase"/>
    <property type="match status" value="1"/>
</dbReference>
<dbReference type="Gene3D" id="3.30.70.100">
    <property type="match status" value="1"/>
</dbReference>
<proteinExistence type="predicted"/>
<name>A0ABV7L8X4_9PROT</name>
<dbReference type="SUPFAM" id="SSF54909">
    <property type="entry name" value="Dimeric alpha+beta barrel"/>
    <property type="match status" value="1"/>
</dbReference>
<dbReference type="PANTHER" id="PTHR40260">
    <property type="entry name" value="BLR8190 PROTEIN"/>
    <property type="match status" value="1"/>
</dbReference>
<keyword evidence="3" id="KW-1185">Reference proteome</keyword>
<dbReference type="PANTHER" id="PTHR40260:SF2">
    <property type="entry name" value="BLR8190 PROTEIN"/>
    <property type="match status" value="1"/>
</dbReference>
<dbReference type="Pfam" id="PF07110">
    <property type="entry name" value="EthD"/>
    <property type="match status" value="1"/>
</dbReference>
<reference evidence="3" key="1">
    <citation type="journal article" date="2019" name="Int. J. Syst. Evol. Microbiol.">
        <title>The Global Catalogue of Microorganisms (GCM) 10K type strain sequencing project: providing services to taxonomists for standard genome sequencing and annotation.</title>
        <authorList>
            <consortium name="The Broad Institute Genomics Platform"/>
            <consortium name="The Broad Institute Genome Sequencing Center for Infectious Disease"/>
            <person name="Wu L."/>
            <person name="Ma J."/>
        </authorList>
    </citation>
    <scope>NUCLEOTIDE SEQUENCE [LARGE SCALE GENOMIC DNA]</scope>
    <source>
        <strain evidence="3">KCTC 42964</strain>
    </source>
</reference>
<evidence type="ECO:0000313" key="2">
    <source>
        <dbReference type="EMBL" id="MFC3231068.1"/>
    </source>
</evidence>
<protein>
    <submittedName>
        <fullName evidence="2">EthD family reductase</fullName>
    </submittedName>
</protein>
<gene>
    <name evidence="2" type="ORF">ACFOGJ_27725</name>
</gene>
<sequence>MFVINVLYPNDPGSKFDMDYYTSKHLPLVQELMGPMGLRGLSFYQPMDMMGTPPYQVVAELQFDDAATAQAALAKHGAATQGDIPNFTDVQAKVVLGTVTTA</sequence>
<dbReference type="Proteomes" id="UP001595528">
    <property type="component" value="Unassembled WGS sequence"/>
</dbReference>
<accession>A0ABV7L8X4</accession>
<organism evidence="2 3">
    <name type="scientific">Marinibaculum pumilum</name>
    <dbReference type="NCBI Taxonomy" id="1766165"/>
    <lineage>
        <taxon>Bacteria</taxon>
        <taxon>Pseudomonadati</taxon>
        <taxon>Pseudomonadota</taxon>
        <taxon>Alphaproteobacteria</taxon>
        <taxon>Rhodospirillales</taxon>
        <taxon>Rhodospirillaceae</taxon>
        <taxon>Marinibaculum</taxon>
    </lineage>
</organism>